<dbReference type="InterPro" id="IPR010237">
    <property type="entry name" value="Pyr-5-nucltdase"/>
</dbReference>
<dbReference type="InterPro" id="IPR052791">
    <property type="entry name" value="SSM1_domain"/>
</dbReference>
<dbReference type="GO" id="GO:0006206">
    <property type="term" value="P:pyrimidine nucleobase metabolic process"/>
    <property type="evidence" value="ECO:0007669"/>
    <property type="project" value="TreeGrafter"/>
</dbReference>
<dbReference type="EMBL" id="CP119911">
    <property type="protein sequence ID" value="WFD19746.1"/>
    <property type="molecule type" value="Genomic_DNA"/>
</dbReference>
<dbReference type="Proteomes" id="UP001220961">
    <property type="component" value="Chromosome 4"/>
</dbReference>
<gene>
    <name evidence="1" type="ORF">MCAP1_001982</name>
</gene>
<dbReference type="GO" id="GO:0008252">
    <property type="term" value="F:nucleotidase activity"/>
    <property type="evidence" value="ECO:0007669"/>
    <property type="project" value="TreeGrafter"/>
</dbReference>
<keyword evidence="2" id="KW-1185">Reference proteome</keyword>
<dbReference type="AlphaFoldDB" id="A0AAF0IVJ6"/>
<dbReference type="GO" id="GO:0009166">
    <property type="term" value="P:nucleotide catabolic process"/>
    <property type="evidence" value="ECO:0007669"/>
    <property type="project" value="TreeGrafter"/>
</dbReference>
<dbReference type="SFLD" id="SFLDG01132">
    <property type="entry name" value="C1.5.3:_5'-Nucleotidase_Like"/>
    <property type="match status" value="1"/>
</dbReference>
<dbReference type="Pfam" id="PF00702">
    <property type="entry name" value="Hydrolase"/>
    <property type="match status" value="1"/>
</dbReference>
<dbReference type="InterPro" id="IPR036412">
    <property type="entry name" value="HAD-like_sf"/>
</dbReference>
<evidence type="ECO:0000313" key="1">
    <source>
        <dbReference type="EMBL" id="WFD19746.1"/>
    </source>
</evidence>
<protein>
    <recommendedName>
        <fullName evidence="3">Pyrimidine 5-nucleotidase</fullName>
    </recommendedName>
</protein>
<dbReference type="PANTHER" id="PTHR47438">
    <property type="entry name" value="PHOSPHATE METABOLISM PROTEIN 8-RELATED"/>
    <property type="match status" value="1"/>
</dbReference>
<organism evidence="1 2">
    <name type="scientific">Malassezia caprae</name>
    <dbReference type="NCBI Taxonomy" id="1381934"/>
    <lineage>
        <taxon>Eukaryota</taxon>
        <taxon>Fungi</taxon>
        <taxon>Dikarya</taxon>
        <taxon>Basidiomycota</taxon>
        <taxon>Ustilaginomycotina</taxon>
        <taxon>Malasseziomycetes</taxon>
        <taxon>Malasseziales</taxon>
        <taxon>Malasseziaceae</taxon>
        <taxon>Malassezia</taxon>
    </lineage>
</organism>
<evidence type="ECO:0008006" key="3">
    <source>
        <dbReference type="Google" id="ProtNLM"/>
    </source>
</evidence>
<reference evidence="1" key="1">
    <citation type="submission" date="2023-03" db="EMBL/GenBank/DDBJ databases">
        <title>Mating type loci evolution in Malassezia.</title>
        <authorList>
            <person name="Coelho M.A."/>
        </authorList>
    </citation>
    <scope>NUCLEOTIDE SEQUENCE</scope>
    <source>
        <strain evidence="1">CBS 10434</strain>
    </source>
</reference>
<accession>A0AAF0IVJ6</accession>
<dbReference type="SUPFAM" id="SSF56784">
    <property type="entry name" value="HAD-like"/>
    <property type="match status" value="1"/>
</dbReference>
<sequence>MRVPLAEPWQAYVGLERLSTYRDASDAEAIVWLDIDNTLYSHMETRIADRMVERIRAYFLALGMSEREADELHMHYYKEYGLAIRGLVRHHTIDPMDYDQKCDASLPLESLLRPDEDVIRMLQRLDRTRTRVYALTNAYKFHAERVLRLLHLDTLVEGVVYCDYTNPDFLCKPYAEFYLAAEAAVQAPHGAHHYFVDDSRTNVDAARRLGWEHCVHFDETCTDASARDVPTIAHLRELERVWPSLFRSTST</sequence>
<dbReference type="NCBIfam" id="TIGR01993">
    <property type="entry name" value="Pyr-5-nucltdase"/>
    <property type="match status" value="1"/>
</dbReference>
<dbReference type="NCBIfam" id="TIGR01509">
    <property type="entry name" value="HAD-SF-IA-v3"/>
    <property type="match status" value="1"/>
</dbReference>
<evidence type="ECO:0000313" key="2">
    <source>
        <dbReference type="Proteomes" id="UP001220961"/>
    </source>
</evidence>
<dbReference type="Gene3D" id="1.10.150.450">
    <property type="match status" value="1"/>
</dbReference>
<dbReference type="SFLD" id="SFLDS00003">
    <property type="entry name" value="Haloacid_Dehalogenase"/>
    <property type="match status" value="1"/>
</dbReference>
<name>A0AAF0IVJ6_9BASI</name>
<dbReference type="SFLD" id="SFLDG01129">
    <property type="entry name" value="C1.5:_HAD__Beta-PGM__Phosphata"/>
    <property type="match status" value="1"/>
</dbReference>
<dbReference type="InterPro" id="IPR023214">
    <property type="entry name" value="HAD_sf"/>
</dbReference>
<dbReference type="Gene3D" id="3.40.50.1000">
    <property type="entry name" value="HAD superfamily/HAD-like"/>
    <property type="match status" value="1"/>
</dbReference>
<dbReference type="InterPro" id="IPR006439">
    <property type="entry name" value="HAD-SF_hydro_IA"/>
</dbReference>
<proteinExistence type="predicted"/>
<dbReference type="PANTHER" id="PTHR47438:SF1">
    <property type="entry name" value="PHOSPHATE METABOLISM PROTEIN 8-RELATED"/>
    <property type="match status" value="1"/>
</dbReference>